<evidence type="ECO:0000313" key="2">
    <source>
        <dbReference type="EMBL" id="PKK90806.1"/>
    </source>
</evidence>
<dbReference type="InterPro" id="IPR053728">
    <property type="entry name" value="Alginate_Permeability_Chnl"/>
</dbReference>
<proteinExistence type="predicted"/>
<dbReference type="SUPFAM" id="SSF56935">
    <property type="entry name" value="Porins"/>
    <property type="match status" value="1"/>
</dbReference>
<feature type="domain" description="Alginate export" evidence="1">
    <location>
        <begin position="136"/>
        <end position="459"/>
    </location>
</feature>
<dbReference type="InterPro" id="IPR025388">
    <property type="entry name" value="Alginate_export_dom"/>
</dbReference>
<accession>A0A2N1PR43</accession>
<comment type="caution">
    <text evidence="2">The sequence shown here is derived from an EMBL/GenBank/DDBJ whole genome shotgun (WGS) entry which is preliminary data.</text>
</comment>
<organism evidence="2 3">
    <name type="scientific">Candidatus Wallbacteria bacterium HGW-Wallbacteria-1</name>
    <dbReference type="NCBI Taxonomy" id="2013854"/>
    <lineage>
        <taxon>Bacteria</taxon>
        <taxon>Candidatus Walliibacteriota</taxon>
    </lineage>
</organism>
<dbReference type="Gene3D" id="2.40.160.100">
    <property type="match status" value="1"/>
</dbReference>
<name>A0A2N1PR43_9BACT</name>
<dbReference type="Pfam" id="PF13372">
    <property type="entry name" value="Alginate_exp"/>
    <property type="match status" value="1"/>
</dbReference>
<gene>
    <name evidence="2" type="ORF">CVV64_07970</name>
</gene>
<protein>
    <recommendedName>
        <fullName evidence="1">Alginate export domain-containing protein</fullName>
    </recommendedName>
</protein>
<dbReference type="EMBL" id="PGXC01000004">
    <property type="protein sequence ID" value="PKK90806.1"/>
    <property type="molecule type" value="Genomic_DNA"/>
</dbReference>
<dbReference type="Proteomes" id="UP000233256">
    <property type="component" value="Unassembled WGS sequence"/>
</dbReference>
<dbReference type="AlphaFoldDB" id="A0A2N1PR43"/>
<sequence length="475" mass="54326">MKIREFISSLGIALICGLISVNSSIAQIQLGASELERVQESLRRDELTSTERSIFMAPYDVRKDSLEWGGWLNVSYYAFDEEDNQQGKDDILDDLFNLDNRIWIKKTTTTGNFFYLRTKTAYRRFGWSRGITFDLDDTEQLGIDMAYVDFGAGPKHRFRLGRQYLHLGRGLVYSNVHDALSWNGMFGNWSLSAFFSQSLPNENNLDYSVPGASDAQKRHFISVSGRYRTSRGSDYYLYYLTQRDNSTEKPEDNGQEYDYDSQYLGFGTEGLFSKDFQYYAELVREDGKSFARGQNTVREQIDAWAAILGTKYYSQARTHPVFSLEWAFGSGDGDRNNVLTTANGNLAGTKDRNFLYFGSYDGGSALAPRLSNMSILRLGFSFKPFEKYWRFKDFTFSAIYSDYTRLRENGAISDLEATIPGVSDIGKEIDLYVKWRIFSDLSLNMNFAKFDPGDAFAVGTRDSETLFMTSISFNY</sequence>
<evidence type="ECO:0000259" key="1">
    <source>
        <dbReference type="Pfam" id="PF13372"/>
    </source>
</evidence>
<reference evidence="2 3" key="1">
    <citation type="journal article" date="2017" name="ISME J.">
        <title>Potential for microbial H2 and metal transformations associated with novel bacteria and archaea in deep terrestrial subsurface sediments.</title>
        <authorList>
            <person name="Hernsdorf A.W."/>
            <person name="Amano Y."/>
            <person name="Miyakawa K."/>
            <person name="Ise K."/>
            <person name="Suzuki Y."/>
            <person name="Anantharaman K."/>
            <person name="Probst A."/>
            <person name="Burstein D."/>
            <person name="Thomas B.C."/>
            <person name="Banfield J.F."/>
        </authorList>
    </citation>
    <scope>NUCLEOTIDE SEQUENCE [LARGE SCALE GENOMIC DNA]</scope>
    <source>
        <strain evidence="2">HGW-Wallbacteria-1</strain>
    </source>
</reference>
<evidence type="ECO:0000313" key="3">
    <source>
        <dbReference type="Proteomes" id="UP000233256"/>
    </source>
</evidence>